<dbReference type="InterPro" id="IPR000215">
    <property type="entry name" value="Serpin_fam"/>
</dbReference>
<feature type="domain" description="Serpin" evidence="3">
    <location>
        <begin position="31"/>
        <end position="220"/>
    </location>
</feature>
<keyword evidence="5" id="KW-1185">Reference proteome</keyword>
<sequence length="220" mass="24553">MTGFPKMKKTAQALYSRVLRDTVKSHTARSMELSGSLMSNVEQVERNVVFSPLSLQMLLSLTAAGSNGRTQDQMLRFLNSKSKEQLCSFSSYLMSSVLFDGASIGGPHLCFSNGVWVDKSVILKPSFKHVVNNFYKADLEQLDFRTEPDEVSDQVNSWAEKKTNGLIKKILPTGMVNPLTRLVLANALYFKGMWNKKFDASTTKDYDFHLLDGGSVHVPS</sequence>
<dbReference type="Gene3D" id="3.30.497.10">
    <property type="entry name" value="Antithrombin, subunit I, domain 2"/>
    <property type="match status" value="1"/>
</dbReference>
<dbReference type="GO" id="GO:0004867">
    <property type="term" value="F:serine-type endopeptidase inhibitor activity"/>
    <property type="evidence" value="ECO:0007669"/>
    <property type="project" value="InterPro"/>
</dbReference>
<dbReference type="EMBL" id="JAAARO010000021">
    <property type="protein sequence ID" value="KAF5729096.1"/>
    <property type="molecule type" value="Genomic_DNA"/>
</dbReference>
<dbReference type="SUPFAM" id="SSF56574">
    <property type="entry name" value="Serpins"/>
    <property type="match status" value="1"/>
</dbReference>
<evidence type="ECO:0000256" key="1">
    <source>
        <dbReference type="ARBA" id="ARBA00009500"/>
    </source>
</evidence>
<evidence type="ECO:0000313" key="4">
    <source>
        <dbReference type="EMBL" id="KAF5729096.1"/>
    </source>
</evidence>
<dbReference type="PANTHER" id="PTHR11461">
    <property type="entry name" value="SERINE PROTEASE INHIBITOR, SERPIN"/>
    <property type="match status" value="1"/>
</dbReference>
<dbReference type="AlphaFoldDB" id="A0A7J7C5P4"/>
<accession>A0A7J7C5P4</accession>
<dbReference type="Pfam" id="PF00079">
    <property type="entry name" value="Serpin"/>
    <property type="match status" value="1"/>
</dbReference>
<gene>
    <name evidence="4" type="ORF">HS088_TW21G01253</name>
</gene>
<reference evidence="4 5" key="1">
    <citation type="journal article" date="2020" name="Nat. Commun.">
        <title>Genome of Tripterygium wilfordii and identification of cytochrome P450 involved in triptolide biosynthesis.</title>
        <authorList>
            <person name="Tu L."/>
            <person name="Su P."/>
            <person name="Zhang Z."/>
            <person name="Gao L."/>
            <person name="Wang J."/>
            <person name="Hu T."/>
            <person name="Zhou J."/>
            <person name="Zhang Y."/>
            <person name="Zhao Y."/>
            <person name="Liu Y."/>
            <person name="Song Y."/>
            <person name="Tong Y."/>
            <person name="Lu Y."/>
            <person name="Yang J."/>
            <person name="Xu C."/>
            <person name="Jia M."/>
            <person name="Peters R.J."/>
            <person name="Huang L."/>
            <person name="Gao W."/>
        </authorList>
    </citation>
    <scope>NUCLEOTIDE SEQUENCE [LARGE SCALE GENOMIC DNA]</scope>
    <source>
        <strain evidence="5">cv. XIE 37</strain>
        <tissue evidence="4">Leaf</tissue>
    </source>
</reference>
<name>A0A7J7C5P4_TRIWF</name>
<dbReference type="InParanoid" id="A0A7J7C5P4"/>
<evidence type="ECO:0000259" key="3">
    <source>
        <dbReference type="SMART" id="SM00093"/>
    </source>
</evidence>
<dbReference type="PANTHER" id="PTHR11461:SF211">
    <property type="entry name" value="GH10112P-RELATED"/>
    <property type="match status" value="1"/>
</dbReference>
<proteinExistence type="inferred from homology"/>
<dbReference type="InterPro" id="IPR023796">
    <property type="entry name" value="Serpin_dom"/>
</dbReference>
<evidence type="ECO:0000256" key="2">
    <source>
        <dbReference type="RuleBase" id="RU000411"/>
    </source>
</evidence>
<dbReference type="SMART" id="SM00093">
    <property type="entry name" value="SERPIN"/>
    <property type="match status" value="1"/>
</dbReference>
<dbReference type="GO" id="GO:0005615">
    <property type="term" value="C:extracellular space"/>
    <property type="evidence" value="ECO:0007669"/>
    <property type="project" value="InterPro"/>
</dbReference>
<comment type="similarity">
    <text evidence="1 2">Belongs to the serpin family.</text>
</comment>
<protein>
    <submittedName>
        <fullName evidence="4">Serpin-ZX-like</fullName>
    </submittedName>
</protein>
<dbReference type="InterPro" id="IPR042178">
    <property type="entry name" value="Serpin_sf_1"/>
</dbReference>
<organism evidence="4 5">
    <name type="scientific">Tripterygium wilfordii</name>
    <name type="common">Thunder God vine</name>
    <dbReference type="NCBI Taxonomy" id="458696"/>
    <lineage>
        <taxon>Eukaryota</taxon>
        <taxon>Viridiplantae</taxon>
        <taxon>Streptophyta</taxon>
        <taxon>Embryophyta</taxon>
        <taxon>Tracheophyta</taxon>
        <taxon>Spermatophyta</taxon>
        <taxon>Magnoliopsida</taxon>
        <taxon>eudicotyledons</taxon>
        <taxon>Gunneridae</taxon>
        <taxon>Pentapetalae</taxon>
        <taxon>rosids</taxon>
        <taxon>fabids</taxon>
        <taxon>Celastrales</taxon>
        <taxon>Celastraceae</taxon>
        <taxon>Tripterygium</taxon>
    </lineage>
</organism>
<evidence type="ECO:0000313" key="5">
    <source>
        <dbReference type="Proteomes" id="UP000593562"/>
    </source>
</evidence>
<dbReference type="Proteomes" id="UP000593562">
    <property type="component" value="Unassembled WGS sequence"/>
</dbReference>
<dbReference type="InterPro" id="IPR036186">
    <property type="entry name" value="Serpin_sf"/>
</dbReference>
<comment type="caution">
    <text evidence="4">The sequence shown here is derived from an EMBL/GenBank/DDBJ whole genome shotgun (WGS) entry which is preliminary data.</text>
</comment>